<dbReference type="HOGENOM" id="CLU_897419_0_0_1"/>
<dbReference type="VEuPathDB" id="FungiDB:PAAG_12345"/>
<evidence type="ECO:0000313" key="3">
    <source>
        <dbReference type="Proteomes" id="UP000002059"/>
    </source>
</evidence>
<dbReference type="Proteomes" id="UP000002059">
    <property type="component" value="Partially assembled WGS sequence"/>
</dbReference>
<sequence>MPTCSTCLLYCHTPLEFQYFTSVFRILLQGTVQPPKGATEHSPEPHPSNREIATTCTSTASMSSMVPKISFSISGPSRYGHATSPMASSNIITPTNHILFFAPNAVIGQLGAVQKFRNQDLGLPTPLLHMETWFTIPWMTVPLHTIAYPIPNGVLGAIPLRHTGETCHMIDLATVTGDISGQNRGPAQTAAQPQPQPQAQMTPQVSSTLRAQTPLFQYMFAQSYSANQQHTPTGHETTTSTPVQSGGQGHFPTAAGTVQNNNNTNRITSGPTLPPTQYVPADLGNGNVAWQPRSLNNSNGWSGWNGTEQW</sequence>
<name>A0A0A2V3L5_PARBA</name>
<proteinExistence type="predicted"/>
<feature type="region of interest" description="Disordered" evidence="1">
    <location>
        <begin position="226"/>
        <end position="247"/>
    </location>
</feature>
<organism evidence="2 3">
    <name type="scientific">Paracoccidioides lutzii (strain ATCC MYA-826 / Pb01)</name>
    <name type="common">Paracoccidioides brasiliensis</name>
    <dbReference type="NCBI Taxonomy" id="502779"/>
    <lineage>
        <taxon>Eukaryota</taxon>
        <taxon>Fungi</taxon>
        <taxon>Dikarya</taxon>
        <taxon>Ascomycota</taxon>
        <taxon>Pezizomycotina</taxon>
        <taxon>Eurotiomycetes</taxon>
        <taxon>Eurotiomycetidae</taxon>
        <taxon>Onygenales</taxon>
        <taxon>Ajellomycetaceae</taxon>
        <taxon>Paracoccidioides</taxon>
    </lineage>
</organism>
<evidence type="ECO:0000256" key="1">
    <source>
        <dbReference type="SAM" id="MobiDB-lite"/>
    </source>
</evidence>
<dbReference type="KEGG" id="pbl:PAAG_12345"/>
<dbReference type="EMBL" id="KN294013">
    <property type="protein sequence ID" value="KGQ00972.1"/>
    <property type="molecule type" value="Genomic_DNA"/>
</dbReference>
<reference evidence="2 3" key="1">
    <citation type="journal article" date="2011" name="PLoS Genet.">
        <title>Comparative genomic analysis of human fungal pathogens causing paracoccidioidomycosis.</title>
        <authorList>
            <person name="Desjardins C.A."/>
            <person name="Champion M.D."/>
            <person name="Holder J.W."/>
            <person name="Muszewska A."/>
            <person name="Goldberg J."/>
            <person name="Bailao A.M."/>
            <person name="Brigido M.M."/>
            <person name="Ferreira M.E."/>
            <person name="Garcia A.M."/>
            <person name="Grynberg M."/>
            <person name="Gujja S."/>
            <person name="Heiman D.I."/>
            <person name="Henn M.R."/>
            <person name="Kodira C.D."/>
            <person name="Leon-Narvaez H."/>
            <person name="Longo L.V."/>
            <person name="Ma L.J."/>
            <person name="Malavazi I."/>
            <person name="Matsuo A.L."/>
            <person name="Morais F.V."/>
            <person name="Pereira M."/>
            <person name="Rodriguez-Brito S."/>
            <person name="Sakthikumar S."/>
            <person name="Salem-Izacc S.M."/>
            <person name="Sykes S.M."/>
            <person name="Teixeira M.M."/>
            <person name="Vallejo M.C."/>
            <person name="Walter M.E."/>
            <person name="Yandava C."/>
            <person name="Young S."/>
            <person name="Zeng Q."/>
            <person name="Zucker J."/>
            <person name="Felipe M.S."/>
            <person name="Goldman G.H."/>
            <person name="Haas B.J."/>
            <person name="McEwen J.G."/>
            <person name="Nino-Vega G."/>
            <person name="Puccia R."/>
            <person name="San-Blas G."/>
            <person name="Soares C.M."/>
            <person name="Birren B.W."/>
            <person name="Cuomo C.A."/>
        </authorList>
    </citation>
    <scope>NUCLEOTIDE SEQUENCE [LARGE SCALE GENOMIC DNA]</scope>
    <source>
        <strain evidence="3">ATCC MYA-826 / Pb01</strain>
    </source>
</reference>
<feature type="compositionally biased region" description="Low complexity" evidence="1">
    <location>
        <begin position="230"/>
        <end position="242"/>
    </location>
</feature>
<dbReference type="GeneID" id="9094124"/>
<keyword evidence="3" id="KW-1185">Reference proteome</keyword>
<feature type="compositionally biased region" description="Low complexity" evidence="1">
    <location>
        <begin position="186"/>
        <end position="204"/>
    </location>
</feature>
<evidence type="ECO:0000313" key="2">
    <source>
        <dbReference type="EMBL" id="KGQ00972.1"/>
    </source>
</evidence>
<accession>A0A0A2V3L5</accession>
<dbReference type="AlphaFoldDB" id="A0A0A2V3L5"/>
<gene>
    <name evidence="2" type="ORF">PAAG_12345</name>
</gene>
<feature type="region of interest" description="Disordered" evidence="1">
    <location>
        <begin position="178"/>
        <end position="206"/>
    </location>
</feature>
<dbReference type="RefSeq" id="XP_002790913.2">
    <property type="nucleotide sequence ID" value="XM_002790867.2"/>
</dbReference>
<protein>
    <submittedName>
        <fullName evidence="2">Uncharacterized protein</fullName>
    </submittedName>
</protein>